<dbReference type="Gene3D" id="3.40.190.10">
    <property type="entry name" value="Periplasmic binding protein-like II"/>
    <property type="match status" value="2"/>
</dbReference>
<evidence type="ECO:0000259" key="5">
    <source>
        <dbReference type="SMART" id="SM00062"/>
    </source>
</evidence>
<dbReference type="InterPro" id="IPR051455">
    <property type="entry name" value="Bact_solute-bind_prot3"/>
</dbReference>
<evidence type="ECO:0000256" key="3">
    <source>
        <dbReference type="ARBA" id="ARBA00022729"/>
    </source>
</evidence>
<dbReference type="PROSITE" id="PS51257">
    <property type="entry name" value="PROKAR_LIPOPROTEIN"/>
    <property type="match status" value="1"/>
</dbReference>
<dbReference type="SUPFAM" id="SSF53850">
    <property type="entry name" value="Periplasmic binding protein-like II"/>
    <property type="match status" value="1"/>
</dbReference>
<name>A0ABU7LH97_9NOCA</name>
<keyword evidence="7" id="KW-1185">Reference proteome</keyword>
<accession>A0ABU7LH97</accession>
<reference evidence="6 7" key="1">
    <citation type="submission" date="2023-07" db="EMBL/GenBank/DDBJ databases">
        <authorList>
            <person name="Girao M."/>
            <person name="Carvalho M.F."/>
        </authorList>
    </citation>
    <scope>NUCLEOTIDE SEQUENCE [LARGE SCALE GENOMIC DNA]</scope>
    <source>
        <strain evidence="6 7">YIM65754</strain>
    </source>
</reference>
<dbReference type="Pfam" id="PF00497">
    <property type="entry name" value="SBP_bac_3"/>
    <property type="match status" value="1"/>
</dbReference>
<evidence type="ECO:0000256" key="2">
    <source>
        <dbReference type="ARBA" id="ARBA00022448"/>
    </source>
</evidence>
<dbReference type="CDD" id="cd13690">
    <property type="entry name" value="PBP2_GluB"/>
    <property type="match status" value="1"/>
</dbReference>
<evidence type="ECO:0000313" key="7">
    <source>
        <dbReference type="Proteomes" id="UP001336020"/>
    </source>
</evidence>
<feature type="chain" id="PRO_5046394641" evidence="4">
    <location>
        <begin position="27"/>
        <end position="328"/>
    </location>
</feature>
<keyword evidence="2" id="KW-0813">Transport</keyword>
<sequence length="328" mass="34879">MTRRRQVGPWLAALCVAAAVTTGCSAEVPPRESTTETATVSLPMPEGAAFAPSPTAFPTPPECGDPTASLRPTGNETGPALDAISARGRLIVGLDTGSNLMSYRDPATGRIAGFDVDIAREIARDILGDPEAVEFRILNSAERERALQDGTVDIVAKTMSITCARREHVDFSTVYFLAQQRVLVVKDSDIRSASDLAGRRVCIAAGTTSLTRMQQLQPAASILTVPSWADCLVVLQQRQVDAVSTDDTILAGLASQDPYLELVGPSLGSEPYGIGIPRDHDAVVRAVNGTLARIRADGTWTELYDRYLQVLGPAPAPPAPTYVDRGNP</sequence>
<dbReference type="PANTHER" id="PTHR30085:SF6">
    <property type="entry name" value="ABC TRANSPORTER GLUTAMINE-BINDING PROTEIN GLNH"/>
    <property type="match status" value="1"/>
</dbReference>
<dbReference type="RefSeq" id="WP_330136114.1">
    <property type="nucleotide sequence ID" value="NZ_JAUTXY010000015.1"/>
</dbReference>
<gene>
    <name evidence="6" type="ORF">Q7514_25775</name>
</gene>
<comment type="similarity">
    <text evidence="1">Belongs to the bacterial solute-binding protein 3 family.</text>
</comment>
<proteinExistence type="inferred from homology"/>
<evidence type="ECO:0000256" key="4">
    <source>
        <dbReference type="SAM" id="SignalP"/>
    </source>
</evidence>
<comment type="caution">
    <text evidence="6">The sequence shown here is derived from an EMBL/GenBank/DDBJ whole genome shotgun (WGS) entry which is preliminary data.</text>
</comment>
<dbReference type="SMART" id="SM00062">
    <property type="entry name" value="PBPb"/>
    <property type="match status" value="1"/>
</dbReference>
<organism evidence="6 7">
    <name type="scientific">Rhodococcus artemisiae</name>
    <dbReference type="NCBI Taxonomy" id="714159"/>
    <lineage>
        <taxon>Bacteria</taxon>
        <taxon>Bacillati</taxon>
        <taxon>Actinomycetota</taxon>
        <taxon>Actinomycetes</taxon>
        <taxon>Mycobacteriales</taxon>
        <taxon>Nocardiaceae</taxon>
        <taxon>Rhodococcus</taxon>
    </lineage>
</organism>
<evidence type="ECO:0000313" key="6">
    <source>
        <dbReference type="EMBL" id="MEE2060936.1"/>
    </source>
</evidence>
<feature type="signal peptide" evidence="4">
    <location>
        <begin position="1"/>
        <end position="26"/>
    </location>
</feature>
<dbReference type="InterPro" id="IPR001638">
    <property type="entry name" value="Solute-binding_3/MltF_N"/>
</dbReference>
<dbReference type="PANTHER" id="PTHR30085">
    <property type="entry name" value="AMINO ACID ABC TRANSPORTER PERMEASE"/>
    <property type="match status" value="1"/>
</dbReference>
<dbReference type="EMBL" id="JAUTXY010000015">
    <property type="protein sequence ID" value="MEE2060936.1"/>
    <property type="molecule type" value="Genomic_DNA"/>
</dbReference>
<evidence type="ECO:0000256" key="1">
    <source>
        <dbReference type="ARBA" id="ARBA00010333"/>
    </source>
</evidence>
<protein>
    <submittedName>
        <fullName evidence="6">Glutamate ABC transporter substrate-binding protein</fullName>
    </submittedName>
</protein>
<feature type="domain" description="Solute-binding protein family 3/N-terminal" evidence="5">
    <location>
        <begin position="89"/>
        <end position="311"/>
    </location>
</feature>
<dbReference type="Proteomes" id="UP001336020">
    <property type="component" value="Unassembled WGS sequence"/>
</dbReference>
<keyword evidence="3 4" id="KW-0732">Signal</keyword>